<proteinExistence type="predicted"/>
<dbReference type="EMBL" id="AP019308">
    <property type="protein sequence ID" value="BBH20690.1"/>
    <property type="molecule type" value="Genomic_DNA"/>
</dbReference>
<organism evidence="1 2">
    <name type="scientific">Paenibacillus baekrokdamisoli</name>
    <dbReference type="NCBI Taxonomy" id="1712516"/>
    <lineage>
        <taxon>Bacteria</taxon>
        <taxon>Bacillati</taxon>
        <taxon>Bacillota</taxon>
        <taxon>Bacilli</taxon>
        <taxon>Bacillales</taxon>
        <taxon>Paenibacillaceae</taxon>
        <taxon>Paenibacillus</taxon>
    </lineage>
</organism>
<dbReference type="AlphaFoldDB" id="A0A3G9IPA2"/>
<dbReference type="KEGG" id="pbk:Back11_20350"/>
<protein>
    <submittedName>
        <fullName evidence="1">Uncharacterized protein</fullName>
    </submittedName>
</protein>
<dbReference type="Proteomes" id="UP000275368">
    <property type="component" value="Chromosome"/>
</dbReference>
<evidence type="ECO:0000313" key="1">
    <source>
        <dbReference type="EMBL" id="BBH20690.1"/>
    </source>
</evidence>
<name>A0A3G9IPA2_9BACL</name>
<dbReference type="RefSeq" id="WP_125655979.1">
    <property type="nucleotide sequence ID" value="NZ_AP019308.1"/>
</dbReference>
<accession>A0A3G9IPA2</accession>
<gene>
    <name evidence="1" type="ORF">Back11_20350</name>
</gene>
<evidence type="ECO:0000313" key="2">
    <source>
        <dbReference type="Proteomes" id="UP000275368"/>
    </source>
</evidence>
<keyword evidence="2" id="KW-1185">Reference proteome</keyword>
<reference evidence="1 2" key="1">
    <citation type="submission" date="2018-11" db="EMBL/GenBank/DDBJ databases">
        <title>Complete genome sequence of Paenibacillus baekrokdamisoli strain KCTC 33723.</title>
        <authorList>
            <person name="Kang S.W."/>
            <person name="Lee K.C."/>
            <person name="Kim K.K."/>
            <person name="Kim J.S."/>
            <person name="Kim D.S."/>
            <person name="Ko S.H."/>
            <person name="Yang S.H."/>
            <person name="Lee J.S."/>
        </authorList>
    </citation>
    <scope>NUCLEOTIDE SEQUENCE [LARGE SCALE GENOMIC DNA]</scope>
    <source>
        <strain evidence="1 2">KCTC 33723</strain>
    </source>
</reference>
<sequence length="134" mass="15326">MTTTNHTAIQVGDWIIGTSHLDEKFIGYVDSRTEDNIVKIWVSQSDNDNIVGEFVQTKLSRIKKLPENPSYTQEELISLMDLALVTKDKEWFQDLISESYLSTNPLTGWTSEAGSGNNHTFSMKWRSRANERNL</sequence>
<dbReference type="OrthoDB" id="2427704at2"/>